<evidence type="ECO:0000313" key="3">
    <source>
        <dbReference type="EMBL" id="SMC19373.1"/>
    </source>
</evidence>
<evidence type="ECO:0008006" key="5">
    <source>
        <dbReference type="Google" id="ProtNLM"/>
    </source>
</evidence>
<sequence>MESFWTQMDWHTGLQLLIDLVLVALLAGLFLSRRRGGSEEELRSLLGTFEGIVSETKTLADEFEKNLQQRAELIQHILGLLDEKLEKAKDTLDRLDTKPGRTESRPAPPSQRKDTASILRLARSGLSAEEIALATQRPVGEVELILSLDRLARPRDPQGAKKP</sequence>
<protein>
    <recommendedName>
        <fullName evidence="5">DUF2802 domain-containing protein</fullName>
    </recommendedName>
</protein>
<keyword evidence="4" id="KW-1185">Reference proteome</keyword>
<accession>A0A1W1X6D0</accession>
<reference evidence="3 4" key="1">
    <citation type="submission" date="2017-04" db="EMBL/GenBank/DDBJ databases">
        <authorList>
            <person name="Afonso C.L."/>
            <person name="Miller P.J."/>
            <person name="Scott M.A."/>
            <person name="Spackman E."/>
            <person name="Goraichik I."/>
            <person name="Dimitrov K.M."/>
            <person name="Suarez D.L."/>
            <person name="Swayne D.E."/>
        </authorList>
    </citation>
    <scope>NUCLEOTIDE SEQUENCE [LARGE SCALE GENOMIC DNA]</scope>
    <source>
        <strain evidence="3 4">DSM 13146</strain>
    </source>
</reference>
<dbReference type="RefSeq" id="WP_084056236.1">
    <property type="nucleotide sequence ID" value="NZ_FWXF01000002.1"/>
</dbReference>
<feature type="region of interest" description="Disordered" evidence="1">
    <location>
        <begin position="91"/>
        <end position="116"/>
    </location>
</feature>
<name>A0A1W1X6D0_9BACT</name>
<feature type="transmembrane region" description="Helical" evidence="2">
    <location>
        <begin position="12"/>
        <end position="31"/>
    </location>
</feature>
<dbReference type="EMBL" id="FWXF01000002">
    <property type="protein sequence ID" value="SMC19373.1"/>
    <property type="molecule type" value="Genomic_DNA"/>
</dbReference>
<dbReference type="AlphaFoldDB" id="A0A1W1X6D0"/>
<keyword evidence="2" id="KW-1133">Transmembrane helix</keyword>
<dbReference type="OrthoDB" id="5524378at2"/>
<organism evidence="3 4">
    <name type="scientific">Desulfacinum hydrothermale DSM 13146</name>
    <dbReference type="NCBI Taxonomy" id="1121390"/>
    <lineage>
        <taxon>Bacteria</taxon>
        <taxon>Pseudomonadati</taxon>
        <taxon>Thermodesulfobacteriota</taxon>
        <taxon>Syntrophobacteria</taxon>
        <taxon>Syntrophobacterales</taxon>
        <taxon>Syntrophobacteraceae</taxon>
        <taxon>Desulfacinum</taxon>
    </lineage>
</organism>
<feature type="compositionally biased region" description="Basic and acidic residues" evidence="1">
    <location>
        <begin position="91"/>
        <end position="104"/>
    </location>
</feature>
<evidence type="ECO:0000256" key="2">
    <source>
        <dbReference type="SAM" id="Phobius"/>
    </source>
</evidence>
<evidence type="ECO:0000256" key="1">
    <source>
        <dbReference type="SAM" id="MobiDB-lite"/>
    </source>
</evidence>
<proteinExistence type="predicted"/>
<dbReference type="STRING" id="1121390.SAMN02746041_00656"/>
<keyword evidence="2" id="KW-0812">Transmembrane</keyword>
<dbReference type="Proteomes" id="UP000192783">
    <property type="component" value="Unassembled WGS sequence"/>
</dbReference>
<keyword evidence="2" id="KW-0472">Membrane</keyword>
<evidence type="ECO:0000313" key="4">
    <source>
        <dbReference type="Proteomes" id="UP000192783"/>
    </source>
</evidence>
<gene>
    <name evidence="3" type="ORF">SAMN02746041_00656</name>
</gene>